<dbReference type="InterPro" id="IPR000515">
    <property type="entry name" value="MetI-like"/>
</dbReference>
<evidence type="ECO:0000313" key="11">
    <source>
        <dbReference type="Proteomes" id="UP000662857"/>
    </source>
</evidence>
<evidence type="ECO:0000256" key="2">
    <source>
        <dbReference type="ARBA" id="ARBA00022448"/>
    </source>
</evidence>
<comment type="similarity">
    <text evidence="8">Belongs to the binding-protein-dependent transport system permease family.</text>
</comment>
<evidence type="ECO:0000259" key="9">
    <source>
        <dbReference type="PROSITE" id="PS50928"/>
    </source>
</evidence>
<dbReference type="KEGG" id="nhy:JQS43_02955"/>
<feature type="transmembrane region" description="Helical" evidence="8">
    <location>
        <begin position="99"/>
        <end position="119"/>
    </location>
</feature>
<dbReference type="SUPFAM" id="SSF161098">
    <property type="entry name" value="MetI-like"/>
    <property type="match status" value="2"/>
</dbReference>
<evidence type="ECO:0000313" key="10">
    <source>
        <dbReference type="EMBL" id="QSB15340.1"/>
    </source>
</evidence>
<dbReference type="AlphaFoldDB" id="A0A895YML4"/>
<feature type="transmembrane region" description="Helical" evidence="8">
    <location>
        <begin position="293"/>
        <end position="317"/>
    </location>
</feature>
<dbReference type="GO" id="GO:0005886">
    <property type="term" value="C:plasma membrane"/>
    <property type="evidence" value="ECO:0007669"/>
    <property type="project" value="UniProtKB-SubCell"/>
</dbReference>
<organism evidence="10 11">
    <name type="scientific">Natronosporangium hydrolyticum</name>
    <dbReference type="NCBI Taxonomy" id="2811111"/>
    <lineage>
        <taxon>Bacteria</taxon>
        <taxon>Bacillati</taxon>
        <taxon>Actinomycetota</taxon>
        <taxon>Actinomycetes</taxon>
        <taxon>Micromonosporales</taxon>
        <taxon>Micromonosporaceae</taxon>
        <taxon>Natronosporangium</taxon>
    </lineage>
</organism>
<dbReference type="RefSeq" id="WP_239677515.1">
    <property type="nucleotide sequence ID" value="NZ_CP070499.1"/>
</dbReference>
<evidence type="ECO:0000256" key="5">
    <source>
        <dbReference type="ARBA" id="ARBA00022692"/>
    </source>
</evidence>
<keyword evidence="3" id="KW-1003">Cell membrane</keyword>
<feature type="transmembrane region" description="Helical" evidence="8">
    <location>
        <begin position="250"/>
        <end position="272"/>
    </location>
</feature>
<accession>A0A895YML4</accession>
<protein>
    <submittedName>
        <fullName evidence="10">Iron ABC transporter permease</fullName>
    </submittedName>
</protein>
<dbReference type="Pfam" id="PF00528">
    <property type="entry name" value="BPD_transp_1"/>
    <property type="match status" value="2"/>
</dbReference>
<reference evidence="10" key="1">
    <citation type="submission" date="2021-02" db="EMBL/GenBank/DDBJ databases">
        <title>Natrosporangium hydrolyticum gen. nov., sp. nov, a haloalkaliphilic actinobacterium from a soda solonchak soil.</title>
        <authorList>
            <person name="Sorokin D.Y."/>
            <person name="Khijniak T.V."/>
            <person name="Zakharycheva A.P."/>
            <person name="Boueva O.V."/>
            <person name="Ariskina E.V."/>
            <person name="Hahnke R.L."/>
            <person name="Bunk B."/>
            <person name="Sproer C."/>
            <person name="Schumann P."/>
            <person name="Evtushenko L.I."/>
            <person name="Kublanov I.V."/>
        </authorList>
    </citation>
    <scope>NUCLEOTIDE SEQUENCE</scope>
    <source>
        <strain evidence="10">DSM 106523</strain>
    </source>
</reference>
<evidence type="ECO:0000256" key="4">
    <source>
        <dbReference type="ARBA" id="ARBA00022519"/>
    </source>
</evidence>
<evidence type="ECO:0000256" key="7">
    <source>
        <dbReference type="ARBA" id="ARBA00023136"/>
    </source>
</evidence>
<evidence type="ECO:0000256" key="3">
    <source>
        <dbReference type="ARBA" id="ARBA00022475"/>
    </source>
</evidence>
<feature type="domain" description="ABC transmembrane type-1" evidence="9">
    <location>
        <begin position="61"/>
        <end position="267"/>
    </location>
</feature>
<dbReference type="PROSITE" id="PS50928">
    <property type="entry name" value="ABC_TM1"/>
    <property type="match status" value="2"/>
</dbReference>
<sequence length="567" mass="61231">MRPTRRRPSGTGTGSAVGALAALGVLVAAPLAMLLWRAVAGHQGSPGALDALAEPENIRTVANTVLLGVLVIAVATVFAGPLAFLMAWTSLRRHRWLDVVVMLPFMTPPYVSALAWMDFTRPRGTAEQWLGPLGAAMQAVFATPLGMAIVMASEVYPFLYLLLRNNLARLGASMDEAAAVHGASRWQRGTRILLPLLAGGYSIGALVVFVRAAGEFGTPVTLGNQIGFHVLVSRIYQDITIDPLDFPRAAALSSVLLGLGMTVWGLQQWFLLRRQDRVATVRANRPAMVRLGRWAAPAAWLYIGAVLAVTVVIPYYAVISGSLSRLRSRPAGPGNLTLEHYTQVLSPGSGGWQALLTSAQLAFTAAGLTTVLGTVLALLALRRRQRLRGTVDFLALAPETVPTIVLALGFIFLWNAPWLPVTPYRTDLMLIVAYTAIFLPLVVQNVKSVRLQVSDRLLEAAAVAGASPWRTTRRVLLPLLLPGIVAGWLLAFVVGVRELVMSSLLRPPGTELLSPWILSQFEQGRRAEAMAMTVVGVFTTTVVMVLVDQWRSRLNRPGRPADRRVPG</sequence>
<feature type="transmembrane region" description="Helical" evidence="8">
    <location>
        <begin position="393"/>
        <end position="416"/>
    </location>
</feature>
<gene>
    <name evidence="10" type="ORF">JQS43_02955</name>
</gene>
<keyword evidence="11" id="KW-1185">Reference proteome</keyword>
<evidence type="ECO:0000256" key="6">
    <source>
        <dbReference type="ARBA" id="ARBA00022989"/>
    </source>
</evidence>
<keyword evidence="6 8" id="KW-1133">Transmembrane helix</keyword>
<dbReference type="PANTHER" id="PTHR43357:SF3">
    <property type="entry name" value="FE(3+)-TRANSPORT SYSTEM PERMEASE PROTEIN FBPB 2"/>
    <property type="match status" value="1"/>
</dbReference>
<dbReference type="InterPro" id="IPR035906">
    <property type="entry name" value="MetI-like_sf"/>
</dbReference>
<dbReference type="Gene3D" id="1.10.3720.10">
    <property type="entry name" value="MetI-like"/>
    <property type="match status" value="2"/>
</dbReference>
<feature type="domain" description="ABC transmembrane type-1" evidence="9">
    <location>
        <begin position="355"/>
        <end position="547"/>
    </location>
</feature>
<feature type="transmembrane region" description="Helical" evidence="8">
    <location>
        <begin position="192"/>
        <end position="213"/>
    </location>
</feature>
<proteinExistence type="inferred from homology"/>
<keyword evidence="5 8" id="KW-0812">Transmembrane</keyword>
<dbReference type="CDD" id="cd06261">
    <property type="entry name" value="TM_PBP2"/>
    <property type="match status" value="2"/>
</dbReference>
<feature type="transmembrane region" description="Helical" evidence="8">
    <location>
        <begin position="475"/>
        <end position="496"/>
    </location>
</feature>
<keyword evidence="2 8" id="KW-0813">Transport</keyword>
<evidence type="ECO:0000256" key="1">
    <source>
        <dbReference type="ARBA" id="ARBA00004429"/>
    </source>
</evidence>
<keyword evidence="7 8" id="KW-0472">Membrane</keyword>
<feature type="transmembrane region" description="Helical" evidence="8">
    <location>
        <begin position="139"/>
        <end position="163"/>
    </location>
</feature>
<feature type="transmembrane region" description="Helical" evidence="8">
    <location>
        <begin position="428"/>
        <end position="446"/>
    </location>
</feature>
<dbReference type="EMBL" id="CP070499">
    <property type="protein sequence ID" value="QSB15340.1"/>
    <property type="molecule type" value="Genomic_DNA"/>
</dbReference>
<feature type="transmembrane region" description="Helical" evidence="8">
    <location>
        <begin position="64"/>
        <end position="87"/>
    </location>
</feature>
<feature type="transmembrane region" description="Helical" evidence="8">
    <location>
        <begin position="361"/>
        <end position="381"/>
    </location>
</feature>
<name>A0A895YML4_9ACTN</name>
<dbReference type="GO" id="GO:0055085">
    <property type="term" value="P:transmembrane transport"/>
    <property type="evidence" value="ECO:0007669"/>
    <property type="project" value="InterPro"/>
</dbReference>
<comment type="subcellular location">
    <subcellularLocation>
        <location evidence="1">Cell inner membrane</location>
        <topology evidence="1">Multi-pass membrane protein</topology>
    </subcellularLocation>
    <subcellularLocation>
        <location evidence="8">Cell membrane</location>
        <topology evidence="8">Multi-pass membrane protein</topology>
    </subcellularLocation>
</comment>
<dbReference type="Proteomes" id="UP000662857">
    <property type="component" value="Chromosome"/>
</dbReference>
<evidence type="ECO:0000256" key="8">
    <source>
        <dbReference type="RuleBase" id="RU363032"/>
    </source>
</evidence>
<keyword evidence="4" id="KW-0997">Cell inner membrane</keyword>
<feature type="transmembrane region" description="Helical" evidence="8">
    <location>
        <begin position="529"/>
        <end position="547"/>
    </location>
</feature>
<dbReference type="PANTHER" id="PTHR43357">
    <property type="entry name" value="INNER MEMBRANE ABC TRANSPORTER PERMEASE PROTEIN YDCV"/>
    <property type="match status" value="1"/>
</dbReference>